<dbReference type="GO" id="GO:0004519">
    <property type="term" value="F:endonuclease activity"/>
    <property type="evidence" value="ECO:0007669"/>
    <property type="project" value="UniProtKB-KW"/>
</dbReference>
<dbReference type="EMBL" id="FNAD01000017">
    <property type="protein sequence ID" value="SDE27490.1"/>
    <property type="molecule type" value="Genomic_DNA"/>
</dbReference>
<comment type="cofactor">
    <cofactor evidence="1">
        <name>a divalent metal cation</name>
        <dbReference type="ChEBI" id="CHEBI:60240"/>
    </cofactor>
</comment>
<evidence type="ECO:0000259" key="3">
    <source>
        <dbReference type="Pfam" id="PF13359"/>
    </source>
</evidence>
<organism evidence="5 6">
    <name type="scientific">Glycomyces harbinensis</name>
    <dbReference type="NCBI Taxonomy" id="58114"/>
    <lineage>
        <taxon>Bacteria</taxon>
        <taxon>Bacillati</taxon>
        <taxon>Actinomycetota</taxon>
        <taxon>Actinomycetes</taxon>
        <taxon>Glycomycetales</taxon>
        <taxon>Glycomycetaceae</taxon>
        <taxon>Glycomyces</taxon>
    </lineage>
</organism>
<gene>
    <name evidence="5" type="ORF">SAMN05216270_11711</name>
</gene>
<keyword evidence="5" id="KW-0378">Hydrolase</keyword>
<dbReference type="GO" id="GO:0046872">
    <property type="term" value="F:metal ion binding"/>
    <property type="evidence" value="ECO:0007669"/>
    <property type="project" value="UniProtKB-KW"/>
</dbReference>
<evidence type="ECO:0000259" key="4">
    <source>
        <dbReference type="Pfam" id="PF13613"/>
    </source>
</evidence>
<sequence length="277" mass="30984">MTTQSIKERPLPRLEHRTGLELEQLLLLEREVEARIGSWQPDTGRRKALELFDAIVTCLIYLRHNTVQAAVGEQSRISQATVSRYVEVLEPVVSTCLDQLALDLREQAIRSDLVVDGFLIPTRDLTAPAGLFSGKRHRPGLNAQVITDLRGRVVDGGQVVVGSVHDAKAFKESGLAKAYEIHLSGEGPSLIGDLGYLGVVPLTPYRKPEYRELTAAERLFNRQVNRRRCVVEQGIAHLRSWKVLATGYRRPLPKADRTLQTVIKLQMFRHHSAAAFA</sequence>
<feature type="domain" description="DDE Tnp4" evidence="3">
    <location>
        <begin position="115"/>
        <end position="263"/>
    </location>
</feature>
<dbReference type="RefSeq" id="WP_091039718.1">
    <property type="nucleotide sequence ID" value="NZ_FNAD01000017.1"/>
</dbReference>
<dbReference type="InterPro" id="IPR027806">
    <property type="entry name" value="HARBI1_dom"/>
</dbReference>
<dbReference type="AlphaFoldDB" id="A0A1G7BL77"/>
<accession>A0A1G7BL77</accession>
<dbReference type="OrthoDB" id="5141296at2"/>
<dbReference type="Pfam" id="PF13613">
    <property type="entry name" value="HTH_Tnp_4"/>
    <property type="match status" value="1"/>
</dbReference>
<evidence type="ECO:0000313" key="6">
    <source>
        <dbReference type="Proteomes" id="UP000198949"/>
    </source>
</evidence>
<keyword evidence="5" id="KW-0255">Endonuclease</keyword>
<keyword evidence="5" id="KW-0540">Nuclease</keyword>
<dbReference type="Pfam" id="PF13359">
    <property type="entry name" value="DDE_Tnp_4"/>
    <property type="match status" value="1"/>
</dbReference>
<keyword evidence="2" id="KW-0479">Metal-binding</keyword>
<keyword evidence="6" id="KW-1185">Reference proteome</keyword>
<evidence type="ECO:0000256" key="1">
    <source>
        <dbReference type="ARBA" id="ARBA00001968"/>
    </source>
</evidence>
<proteinExistence type="predicted"/>
<name>A0A1G7BL77_9ACTN</name>
<dbReference type="Proteomes" id="UP000198949">
    <property type="component" value="Unassembled WGS sequence"/>
</dbReference>
<reference evidence="6" key="1">
    <citation type="submission" date="2016-10" db="EMBL/GenBank/DDBJ databases">
        <authorList>
            <person name="Varghese N."/>
            <person name="Submissions S."/>
        </authorList>
    </citation>
    <scope>NUCLEOTIDE SEQUENCE [LARGE SCALE GENOMIC DNA]</scope>
    <source>
        <strain evidence="6">CGMCC 4.3516</strain>
    </source>
</reference>
<evidence type="ECO:0000256" key="2">
    <source>
        <dbReference type="ARBA" id="ARBA00022723"/>
    </source>
</evidence>
<protein>
    <submittedName>
        <fullName evidence="5">Helix-turn-helix of DDE superfamily endonuclease</fullName>
    </submittedName>
</protein>
<dbReference type="InterPro" id="IPR027805">
    <property type="entry name" value="Transposase_HTH_dom"/>
</dbReference>
<evidence type="ECO:0000313" key="5">
    <source>
        <dbReference type="EMBL" id="SDE27490.1"/>
    </source>
</evidence>
<dbReference type="STRING" id="58114.SAMN05216270_11711"/>
<feature type="domain" description="Transposase Helix-turn-helix" evidence="4">
    <location>
        <begin position="48"/>
        <end position="97"/>
    </location>
</feature>